<dbReference type="InterPro" id="IPR004107">
    <property type="entry name" value="Integrase_SAM-like_N"/>
</dbReference>
<dbReference type="PANTHER" id="PTHR30349:SF81">
    <property type="entry name" value="TYROSINE RECOMBINASE XERC"/>
    <property type="match status" value="1"/>
</dbReference>
<keyword evidence="4 9" id="KW-0159">Chromosome partition</keyword>
<evidence type="ECO:0000256" key="1">
    <source>
        <dbReference type="ARBA" id="ARBA00004496"/>
    </source>
</evidence>
<dbReference type="AlphaFoldDB" id="A0A378R4T9"/>
<dbReference type="CDD" id="cd00798">
    <property type="entry name" value="INT_XerDC_C"/>
    <property type="match status" value="1"/>
</dbReference>
<dbReference type="InterPro" id="IPR023009">
    <property type="entry name" value="Tyrosine_recombinase_XerC/XerD"/>
</dbReference>
<feature type="domain" description="Tyr recombinase" evidence="11">
    <location>
        <begin position="155"/>
        <end position="341"/>
    </location>
</feature>
<protein>
    <recommendedName>
        <fullName evidence="9">Tyrosine recombinase XerC</fullName>
    </recommendedName>
</protein>
<keyword evidence="7 9" id="KW-0233">DNA recombination</keyword>
<keyword evidence="8 9" id="KW-0131">Cell cycle</keyword>
<dbReference type="EMBL" id="UGQE01000001">
    <property type="protein sequence ID" value="STZ10224.1"/>
    <property type="molecule type" value="Genomic_DNA"/>
</dbReference>
<keyword evidence="2 9" id="KW-0963">Cytoplasm</keyword>
<comment type="subunit">
    <text evidence="9">Forms a cyclic heterotetrameric complex composed of two molecules of XerC and two molecules of XerD.</text>
</comment>
<evidence type="ECO:0000256" key="7">
    <source>
        <dbReference type="ARBA" id="ARBA00023172"/>
    </source>
</evidence>
<feature type="active site" evidence="9">
    <location>
        <position position="296"/>
    </location>
</feature>
<dbReference type="GO" id="GO:0009037">
    <property type="term" value="F:tyrosine-based site-specific recombinase activity"/>
    <property type="evidence" value="ECO:0007669"/>
    <property type="project" value="UniProtKB-UniRule"/>
</dbReference>
<feature type="compositionally biased region" description="Low complexity" evidence="10">
    <location>
        <begin position="11"/>
        <end position="28"/>
    </location>
</feature>
<dbReference type="RefSeq" id="WP_078276919.1">
    <property type="nucleotide sequence ID" value="NZ_MUXU01000045.1"/>
</dbReference>
<reference evidence="13 14" key="1">
    <citation type="submission" date="2018-06" db="EMBL/GenBank/DDBJ databases">
        <authorList>
            <consortium name="Pathogen Informatics"/>
            <person name="Doyle S."/>
        </authorList>
    </citation>
    <scope>NUCLEOTIDE SEQUENCE [LARGE SCALE GENOMIC DNA]</scope>
    <source>
        <strain evidence="13 14">NCTC10293</strain>
    </source>
</reference>
<feature type="region of interest" description="Disordered" evidence="10">
    <location>
        <begin position="1"/>
        <end position="28"/>
    </location>
</feature>
<feature type="active site" evidence="9">
    <location>
        <position position="199"/>
    </location>
</feature>
<evidence type="ECO:0000256" key="8">
    <source>
        <dbReference type="ARBA" id="ARBA00023306"/>
    </source>
</evidence>
<dbReference type="OrthoDB" id="9801717at2"/>
<dbReference type="Gene3D" id="1.10.150.130">
    <property type="match status" value="1"/>
</dbReference>
<feature type="domain" description="Core-binding (CB)" evidence="12">
    <location>
        <begin position="47"/>
        <end position="134"/>
    </location>
</feature>
<dbReference type="InterPro" id="IPR011010">
    <property type="entry name" value="DNA_brk_join_enz"/>
</dbReference>
<keyword evidence="6 9" id="KW-0238">DNA-binding</keyword>
<dbReference type="Gene3D" id="1.10.443.10">
    <property type="entry name" value="Intergrase catalytic core"/>
    <property type="match status" value="1"/>
</dbReference>
<dbReference type="GO" id="GO:0051301">
    <property type="term" value="P:cell division"/>
    <property type="evidence" value="ECO:0007669"/>
    <property type="project" value="UniProtKB-KW"/>
</dbReference>
<dbReference type="InterPro" id="IPR013762">
    <property type="entry name" value="Integrase-like_cat_sf"/>
</dbReference>
<proteinExistence type="inferred from homology"/>
<dbReference type="InterPro" id="IPR044068">
    <property type="entry name" value="CB"/>
</dbReference>
<organism evidence="13 14">
    <name type="scientific">Moraxella caviae</name>
    <dbReference type="NCBI Taxonomy" id="34060"/>
    <lineage>
        <taxon>Bacteria</taxon>
        <taxon>Pseudomonadati</taxon>
        <taxon>Pseudomonadota</taxon>
        <taxon>Gammaproteobacteria</taxon>
        <taxon>Moraxellales</taxon>
        <taxon>Moraxellaceae</taxon>
        <taxon>Moraxella</taxon>
    </lineage>
</organism>
<evidence type="ECO:0000259" key="11">
    <source>
        <dbReference type="PROSITE" id="PS51898"/>
    </source>
</evidence>
<evidence type="ECO:0000256" key="9">
    <source>
        <dbReference type="HAMAP-Rule" id="MF_01808"/>
    </source>
</evidence>
<dbReference type="GO" id="GO:0003677">
    <property type="term" value="F:DNA binding"/>
    <property type="evidence" value="ECO:0007669"/>
    <property type="project" value="UniProtKB-UniRule"/>
</dbReference>
<feature type="active site" description="O-(3'-phospho-DNA)-tyrosine intermediate" evidence="9">
    <location>
        <position position="328"/>
    </location>
</feature>
<evidence type="ECO:0000256" key="5">
    <source>
        <dbReference type="ARBA" id="ARBA00022908"/>
    </source>
</evidence>
<evidence type="ECO:0000256" key="6">
    <source>
        <dbReference type="ARBA" id="ARBA00023125"/>
    </source>
</evidence>
<dbReference type="PROSITE" id="PS51898">
    <property type="entry name" value="TYR_RECOMBINASE"/>
    <property type="match status" value="1"/>
</dbReference>
<evidence type="ECO:0000256" key="2">
    <source>
        <dbReference type="ARBA" id="ARBA00022490"/>
    </source>
</evidence>
<dbReference type="Pfam" id="PF02899">
    <property type="entry name" value="Phage_int_SAM_1"/>
    <property type="match status" value="1"/>
</dbReference>
<evidence type="ECO:0000259" key="12">
    <source>
        <dbReference type="PROSITE" id="PS51900"/>
    </source>
</evidence>
<comment type="function">
    <text evidence="9">Site-specific tyrosine recombinase, which acts by catalyzing the cutting and rejoining of the recombining DNA molecules. The XerC-XerD complex is essential to convert dimers of the bacterial chromosome into monomers to permit their segregation at cell division. It also contributes to the segregational stability of plasmids.</text>
</comment>
<keyword evidence="5 9" id="KW-0229">DNA integration</keyword>
<dbReference type="Pfam" id="PF00589">
    <property type="entry name" value="Phage_integrase"/>
    <property type="match status" value="1"/>
</dbReference>
<dbReference type="PANTHER" id="PTHR30349">
    <property type="entry name" value="PHAGE INTEGRASE-RELATED"/>
    <property type="match status" value="1"/>
</dbReference>
<dbReference type="Proteomes" id="UP000255279">
    <property type="component" value="Unassembled WGS sequence"/>
</dbReference>
<dbReference type="SUPFAM" id="SSF47823">
    <property type="entry name" value="lambda integrase-like, N-terminal domain"/>
    <property type="match status" value="1"/>
</dbReference>
<dbReference type="GO" id="GO:0005737">
    <property type="term" value="C:cytoplasm"/>
    <property type="evidence" value="ECO:0007669"/>
    <property type="project" value="UniProtKB-SubCell"/>
</dbReference>
<evidence type="ECO:0000313" key="13">
    <source>
        <dbReference type="EMBL" id="STZ10224.1"/>
    </source>
</evidence>
<gene>
    <name evidence="9 13" type="primary">xerC</name>
    <name evidence="13" type="ORF">NCTC10293_00554</name>
</gene>
<dbReference type="InterPro" id="IPR002104">
    <property type="entry name" value="Integrase_catalytic"/>
</dbReference>
<accession>A0A378R4T9</accession>
<dbReference type="GO" id="GO:0007059">
    <property type="term" value="P:chromosome segregation"/>
    <property type="evidence" value="ECO:0007669"/>
    <property type="project" value="UniProtKB-UniRule"/>
</dbReference>
<dbReference type="SUPFAM" id="SSF56349">
    <property type="entry name" value="DNA breaking-rejoining enzymes"/>
    <property type="match status" value="1"/>
</dbReference>
<evidence type="ECO:0000256" key="10">
    <source>
        <dbReference type="SAM" id="MobiDB-lite"/>
    </source>
</evidence>
<feature type="active site" evidence="9">
    <location>
        <position position="293"/>
    </location>
</feature>
<dbReference type="GO" id="GO:0006313">
    <property type="term" value="P:DNA transposition"/>
    <property type="evidence" value="ECO:0007669"/>
    <property type="project" value="UniProtKB-UniRule"/>
</dbReference>
<dbReference type="HAMAP" id="MF_01808">
    <property type="entry name" value="Recomb_XerC_XerD"/>
    <property type="match status" value="1"/>
</dbReference>
<dbReference type="InterPro" id="IPR050090">
    <property type="entry name" value="Tyrosine_recombinase_XerCD"/>
</dbReference>
<keyword evidence="3 9" id="KW-0132">Cell division</keyword>
<comment type="subcellular location">
    <subcellularLocation>
        <location evidence="1 9">Cytoplasm</location>
    </subcellularLocation>
</comment>
<feature type="active site" evidence="9">
    <location>
        <position position="319"/>
    </location>
</feature>
<dbReference type="PROSITE" id="PS51900">
    <property type="entry name" value="CB"/>
    <property type="match status" value="1"/>
</dbReference>
<dbReference type="InterPro" id="IPR010998">
    <property type="entry name" value="Integrase_recombinase_N"/>
</dbReference>
<comment type="similarity">
    <text evidence="9">Belongs to the 'phage' integrase family. XerC subfamily.</text>
</comment>
<sequence length="355" mass="38970">MRLAHLLKSNPKSAQPAAKQNASQAAQNLADDTHGLADDLANANTPPHGWQLAAAWLDSLTQQNYSAHTISAYQAALWRFLHFLAQDGRFGDVLTCNKKALTAFLSERLESDNIKAASAKQELAAIRKFYAHLIAQGATDKNPATGYRLKSEPRPLPKIGDVDLISQLLDQPAPNDAANARLWVRDKAMFELMYSSGLRLSELVGLNIHDLDLNAGVVRVLGKGNKTRIAPVGSKARAAIADYLPHRDLWQEQNDPALFISERLGTRLSARAVQLRLTACADRAGIAQHLHPHLLRHCFASHLLSASGDLRAVQELLGHSDISTTQIYTQVDFDALTRVYDKAHPRANALKSRKS</sequence>
<evidence type="ECO:0000313" key="14">
    <source>
        <dbReference type="Proteomes" id="UP000255279"/>
    </source>
</evidence>
<evidence type="ECO:0000256" key="3">
    <source>
        <dbReference type="ARBA" id="ARBA00022618"/>
    </source>
</evidence>
<name>A0A378R4T9_9GAMM</name>
<feature type="active site" evidence="9">
    <location>
        <position position="223"/>
    </location>
</feature>
<evidence type="ECO:0000256" key="4">
    <source>
        <dbReference type="ARBA" id="ARBA00022829"/>
    </source>
</evidence>